<protein>
    <submittedName>
        <fullName evidence="2">Uncharacterized protein</fullName>
    </submittedName>
</protein>
<organism evidence="2">
    <name type="scientific">Cladocopium goreaui</name>
    <dbReference type="NCBI Taxonomy" id="2562237"/>
    <lineage>
        <taxon>Eukaryota</taxon>
        <taxon>Sar</taxon>
        <taxon>Alveolata</taxon>
        <taxon>Dinophyceae</taxon>
        <taxon>Suessiales</taxon>
        <taxon>Symbiodiniaceae</taxon>
        <taxon>Cladocopium</taxon>
    </lineage>
</organism>
<dbReference type="OrthoDB" id="10548123at2759"/>
<dbReference type="EMBL" id="CAMXCT020001090">
    <property type="protein sequence ID" value="CAL1139898.1"/>
    <property type="molecule type" value="Genomic_DNA"/>
</dbReference>
<dbReference type="AlphaFoldDB" id="A0A9P1FSA1"/>
<gene>
    <name evidence="2" type="ORF">C1SCF055_LOCUS13868</name>
</gene>
<accession>A0A9P1FSA1</accession>
<dbReference type="Proteomes" id="UP001152797">
    <property type="component" value="Unassembled WGS sequence"/>
</dbReference>
<keyword evidence="4" id="KW-1185">Reference proteome</keyword>
<dbReference type="EMBL" id="CAMXCT010001090">
    <property type="protein sequence ID" value="CAI3986523.1"/>
    <property type="molecule type" value="Genomic_DNA"/>
</dbReference>
<evidence type="ECO:0000256" key="1">
    <source>
        <dbReference type="SAM" id="Coils"/>
    </source>
</evidence>
<evidence type="ECO:0000313" key="2">
    <source>
        <dbReference type="EMBL" id="CAI3986523.1"/>
    </source>
</evidence>
<feature type="coiled-coil region" evidence="1">
    <location>
        <begin position="3"/>
        <end position="93"/>
    </location>
</feature>
<sequence>MLLQEEIQVEQRLRHEAEDALAEVERRLGSVEVEQQKICLVENDRAKSRAELLKAREEILDLTAKLEVERHRVRKLEAAKSNGEGRLQEAEAREQSDLKALRTLLSSTMRERDEALDKALRLQGVNRSVEELHSVLAKAIQDREQPGPQGPKALINIVHFGFAA</sequence>
<proteinExistence type="predicted"/>
<name>A0A9P1FSA1_9DINO</name>
<evidence type="ECO:0000313" key="3">
    <source>
        <dbReference type="EMBL" id="CAL1139898.1"/>
    </source>
</evidence>
<comment type="caution">
    <text evidence="2">The sequence shown here is derived from an EMBL/GenBank/DDBJ whole genome shotgun (WGS) entry which is preliminary data.</text>
</comment>
<dbReference type="EMBL" id="CAMXCT030001090">
    <property type="protein sequence ID" value="CAL4773835.1"/>
    <property type="molecule type" value="Genomic_DNA"/>
</dbReference>
<reference evidence="2" key="1">
    <citation type="submission" date="2022-10" db="EMBL/GenBank/DDBJ databases">
        <authorList>
            <person name="Chen Y."/>
            <person name="Dougan E. K."/>
            <person name="Chan C."/>
            <person name="Rhodes N."/>
            <person name="Thang M."/>
        </authorList>
    </citation>
    <scope>NUCLEOTIDE SEQUENCE</scope>
</reference>
<evidence type="ECO:0000313" key="4">
    <source>
        <dbReference type="Proteomes" id="UP001152797"/>
    </source>
</evidence>
<keyword evidence="1" id="KW-0175">Coiled coil</keyword>
<reference evidence="3" key="2">
    <citation type="submission" date="2024-04" db="EMBL/GenBank/DDBJ databases">
        <authorList>
            <person name="Chen Y."/>
            <person name="Shah S."/>
            <person name="Dougan E. K."/>
            <person name="Thang M."/>
            <person name="Chan C."/>
        </authorList>
    </citation>
    <scope>NUCLEOTIDE SEQUENCE [LARGE SCALE GENOMIC DNA]</scope>
</reference>